<evidence type="ECO:0000259" key="5">
    <source>
        <dbReference type="Pfam" id="PF00669"/>
    </source>
</evidence>
<sequence length="528" mass="56679">MASILTNKNAMQAVQILNANNRDLQEAQNRISTGQKISSAKDDGAAYAIAQNIRGDIGSWKAVNDSLNRGKSLLDVTAAATENISDLLVRMKEIAVSLNDSSLDATSHNALMNDLNALGKQIGSAVDNATFNGQNLMKPEMGTAQTLSGSSTGYQKSISYSATISGPPSMVTYDYSVHNYLRYARDYMAADHDRASTATKADVETYFNSLGYSTAQADYYFDKIDGDADGNLTTTERDAFFKEPTMASLDANSSSGVDQSEFENWYTGVGGSTAQADGVFANIDTDADGNVTVAERDSYYALARSFPNPSEVVTAQINMTGDWYNDSKSISVRAPNNGSDQIYNQQSSYGSVSQGYMGEGQANTGSFTVNFNATANVTPVSNPMPDNYGVALTSITITPFKNYSVDLLSNPAGGNFTLFKQPMTTQWLGLNNLNNLSPQAILDSVDSAISRVSTYAGYFGSQQNAIDQMLTQNNKLSDSLTKGVGNLVDADMGKESANLQAAQVKAQLATQTLSMANQEPDWILKLFK</sequence>
<dbReference type="eggNOG" id="COG1344">
    <property type="taxonomic scope" value="Bacteria"/>
</dbReference>
<dbReference type="Pfam" id="PF00669">
    <property type="entry name" value="Flagellin_N"/>
    <property type="match status" value="1"/>
</dbReference>
<evidence type="ECO:0000256" key="2">
    <source>
        <dbReference type="ARBA" id="ARBA00011829"/>
    </source>
</evidence>
<comment type="subcellular location">
    <subcellularLocation>
        <location evidence="4">Secreted</location>
    </subcellularLocation>
    <subcellularLocation>
        <location evidence="4">Bacterial flagellum</location>
    </subcellularLocation>
</comment>
<dbReference type="GO" id="GO:0005198">
    <property type="term" value="F:structural molecule activity"/>
    <property type="evidence" value="ECO:0007669"/>
    <property type="project" value="UniProtKB-UniRule"/>
</dbReference>
<evidence type="ECO:0000259" key="6">
    <source>
        <dbReference type="Pfam" id="PF00700"/>
    </source>
</evidence>
<comment type="subunit">
    <text evidence="2">In C.crescentus, the flagellar filament is composed of multiple flagellins of 29 kDa; 27 kDa and 25 kDa.</text>
</comment>
<dbReference type="InterPro" id="IPR046358">
    <property type="entry name" value="Flagellin_C"/>
</dbReference>
<organism evidence="7 8">
    <name type="scientific">Asticcacaulis benevestitus DSM 16100 = ATCC BAA-896</name>
    <dbReference type="NCBI Taxonomy" id="1121022"/>
    <lineage>
        <taxon>Bacteria</taxon>
        <taxon>Pseudomonadati</taxon>
        <taxon>Pseudomonadota</taxon>
        <taxon>Alphaproteobacteria</taxon>
        <taxon>Caulobacterales</taxon>
        <taxon>Caulobacteraceae</taxon>
        <taxon>Asticcacaulis</taxon>
    </lineage>
</organism>
<gene>
    <name evidence="7" type="ORF">ABENE_22390</name>
</gene>
<dbReference type="GO" id="GO:0009288">
    <property type="term" value="C:bacterial-type flagellum"/>
    <property type="evidence" value="ECO:0007669"/>
    <property type="project" value="UniProtKB-SubCell"/>
</dbReference>
<dbReference type="EMBL" id="AWGB01000097">
    <property type="protein sequence ID" value="ESQ80288.1"/>
    <property type="molecule type" value="Genomic_DNA"/>
</dbReference>
<feature type="domain" description="Flagellin N-terminal" evidence="5">
    <location>
        <begin position="4"/>
        <end position="137"/>
    </location>
</feature>
<keyword evidence="8" id="KW-1185">Reference proteome</keyword>
<accession>V4QM84</accession>
<reference evidence="7 8" key="1">
    <citation type="journal article" date="2014" name="Nature">
        <title>Sequential evolution of bacterial morphology by co-option of a developmental regulator.</title>
        <authorList>
            <person name="Jiang C."/>
            <person name="Brown P.J."/>
            <person name="Ducret A."/>
            <person name="Brun Y.V."/>
        </authorList>
    </citation>
    <scope>NUCLEOTIDE SEQUENCE [LARGE SCALE GENOMIC DNA]</scope>
    <source>
        <strain evidence="7 8">DSM 16100</strain>
    </source>
</reference>
<dbReference type="Gene3D" id="1.10.238.10">
    <property type="entry name" value="EF-hand"/>
    <property type="match status" value="1"/>
</dbReference>
<name>V4QM84_9CAUL</name>
<dbReference type="SUPFAM" id="SSF64518">
    <property type="entry name" value="Phase 1 flagellin"/>
    <property type="match status" value="1"/>
</dbReference>
<evidence type="ECO:0000313" key="8">
    <source>
        <dbReference type="Proteomes" id="UP000017837"/>
    </source>
</evidence>
<dbReference type="RefSeq" id="WP_018082025.1">
    <property type="nucleotide sequence ID" value="NZ_AQWM01000010.1"/>
</dbReference>
<feature type="domain" description="Flagellin C-terminal" evidence="6">
    <location>
        <begin position="442"/>
        <end position="527"/>
    </location>
</feature>
<dbReference type="PATRIC" id="fig|1121022.4.peg.4584"/>
<comment type="similarity">
    <text evidence="1 4">Belongs to the bacterial flagellin family.</text>
</comment>
<evidence type="ECO:0000256" key="1">
    <source>
        <dbReference type="ARBA" id="ARBA00005709"/>
    </source>
</evidence>
<comment type="function">
    <text evidence="4">Flagellin is the subunit protein which polymerizes to form the filaments of bacterial flagella.</text>
</comment>
<dbReference type="Proteomes" id="UP000017837">
    <property type="component" value="Unassembled WGS sequence"/>
</dbReference>
<proteinExistence type="inferred from homology"/>
<dbReference type="Gene3D" id="1.20.1330.10">
    <property type="entry name" value="f41 fragment of flagellin, N-terminal domain"/>
    <property type="match status" value="1"/>
</dbReference>
<keyword evidence="4" id="KW-0964">Secreted</keyword>
<evidence type="ECO:0000313" key="7">
    <source>
        <dbReference type="EMBL" id="ESQ80288.1"/>
    </source>
</evidence>
<comment type="caution">
    <text evidence="7">The sequence shown here is derived from an EMBL/GenBank/DDBJ whole genome shotgun (WGS) entry which is preliminary data.</text>
</comment>
<dbReference type="PANTHER" id="PTHR42792:SF2">
    <property type="entry name" value="FLAGELLIN"/>
    <property type="match status" value="1"/>
</dbReference>
<dbReference type="Pfam" id="PF00700">
    <property type="entry name" value="Flagellin_C"/>
    <property type="match status" value="1"/>
</dbReference>
<dbReference type="GO" id="GO:0005576">
    <property type="term" value="C:extracellular region"/>
    <property type="evidence" value="ECO:0007669"/>
    <property type="project" value="UniProtKB-SubCell"/>
</dbReference>
<evidence type="ECO:0000256" key="4">
    <source>
        <dbReference type="RuleBase" id="RU362073"/>
    </source>
</evidence>
<dbReference type="AlphaFoldDB" id="V4QM84"/>
<dbReference type="STRING" id="1121022.GCA_000376105_02357"/>
<dbReference type="InterPro" id="IPR001492">
    <property type="entry name" value="Flagellin"/>
</dbReference>
<dbReference type="InterPro" id="IPR001029">
    <property type="entry name" value="Flagellin_N"/>
</dbReference>
<protein>
    <recommendedName>
        <fullName evidence="4">Flagellin</fullName>
    </recommendedName>
</protein>
<evidence type="ECO:0000256" key="3">
    <source>
        <dbReference type="ARBA" id="ARBA00023143"/>
    </source>
</evidence>
<dbReference type="PANTHER" id="PTHR42792">
    <property type="entry name" value="FLAGELLIN"/>
    <property type="match status" value="1"/>
</dbReference>
<keyword evidence="3 4" id="KW-0975">Bacterial flagellum</keyword>
<dbReference type="PRINTS" id="PR00207">
    <property type="entry name" value="FLAGELLIN"/>
</dbReference>
<dbReference type="OrthoDB" id="7328309at2"/>